<feature type="domain" description="Flagellar hook-length control protein-like C-terminal" evidence="2">
    <location>
        <begin position="476"/>
        <end position="549"/>
    </location>
</feature>
<evidence type="ECO:0000313" key="3">
    <source>
        <dbReference type="EMBL" id="EAQ31871.1"/>
    </source>
</evidence>
<reference evidence="3 4" key="1">
    <citation type="submission" date="2006-01" db="EMBL/GenBank/DDBJ databases">
        <authorList>
            <person name="Brettar I."/>
            <person name="Hofle M."/>
            <person name="Ferriera S."/>
            <person name="Johnson J."/>
            <person name="Kravitz S."/>
            <person name="Halpern A."/>
            <person name="Remington K."/>
            <person name="Beeson K."/>
            <person name="Tran B."/>
            <person name="Rogers Y.-H."/>
            <person name="Friedman R."/>
            <person name="Venter J.C."/>
        </authorList>
    </citation>
    <scope>NUCLEOTIDE SEQUENCE [LARGE SCALE GENOMIC DNA]</scope>
    <source>
        <strain evidence="3 4">OS145</strain>
    </source>
</reference>
<dbReference type="RefSeq" id="WP_006954908.1">
    <property type="nucleotide sequence ID" value="NZ_CH672404.1"/>
</dbReference>
<evidence type="ECO:0000259" key="2">
    <source>
        <dbReference type="Pfam" id="PF02120"/>
    </source>
</evidence>
<feature type="region of interest" description="Disordered" evidence="1">
    <location>
        <begin position="122"/>
        <end position="143"/>
    </location>
</feature>
<evidence type="ECO:0000313" key="4">
    <source>
        <dbReference type="Proteomes" id="UP000016543"/>
    </source>
</evidence>
<sequence length="567" mass="62056">MQIKQLLQQAMQSLTTSSDKAAQTSAHTPLAKVDQAQQHARQSLFNALTSQLSSSVPQPRSFGAAQVNAQLQLPAGTASTIQQQVEQLALRASGQNQPPLGAKAQHTAVMRLVERILQSDATLRLPSSTNPTQSPATTSSGATIALRDLPPALQKALTESLGQQLNQQVQVAASRQNPVSSTPLSPLSMTLTAVKIDQAQLILQLQSSARVVSDVRVPIAQMPPAILRSLLQQLTCEPAQLAQPRSGLMQAAMAEPTAVDGRFVKQTQTMTPAQLTQFLQQSLAATPPQQGEVKNLLNQVLAQLPQAEQLTQPQQLTRYVNDWFAAKPVSPQPTHQFGVVGKLIVALLGLRLQTQQSGASSQAAKGLSQAVLDQIMRGPAERNPASERRLDAATPMTAEVRERLNTQLLQQPMAQLQRLLSTLSQTMNSVQSSQMRLQDSPSQQPEFYLLLPSQNPLSETSTELLIKREPDEQNDEHTDRSVWLFNLRFELKQWGPMLVKGRYQVGGTRVRFYTESLAAQQHLQQQLPELEQRLTTLEVASVDFQVKQGKVPDTLAQQHSGIIRVTV</sequence>
<dbReference type="Gene3D" id="3.30.750.140">
    <property type="match status" value="1"/>
</dbReference>
<organism evidence="3 4">
    <name type="scientific">Idiomarina baltica OS145</name>
    <dbReference type="NCBI Taxonomy" id="314276"/>
    <lineage>
        <taxon>Bacteria</taxon>
        <taxon>Pseudomonadati</taxon>
        <taxon>Pseudomonadota</taxon>
        <taxon>Gammaproteobacteria</taxon>
        <taxon>Alteromonadales</taxon>
        <taxon>Idiomarinaceae</taxon>
        <taxon>Idiomarina</taxon>
    </lineage>
</organism>
<keyword evidence="4" id="KW-1185">Reference proteome</keyword>
<dbReference type="InterPro" id="IPR038610">
    <property type="entry name" value="FliK-like_C_sf"/>
</dbReference>
<dbReference type="EMBL" id="AAMX01000011">
    <property type="protein sequence ID" value="EAQ31871.1"/>
    <property type="molecule type" value="Genomic_DNA"/>
</dbReference>
<comment type="caution">
    <text evidence="3">The sequence shown here is derived from an EMBL/GenBank/DDBJ whole genome shotgun (WGS) entry which is preliminary data.</text>
</comment>
<evidence type="ECO:0000256" key="1">
    <source>
        <dbReference type="SAM" id="MobiDB-lite"/>
    </source>
</evidence>
<gene>
    <name evidence="3" type="ORF">OS145_11212</name>
</gene>
<name>A0ABM9WLR4_9GAMM</name>
<dbReference type="InterPro" id="IPR021136">
    <property type="entry name" value="Flagellar_hook_control-like_C"/>
</dbReference>
<dbReference type="Proteomes" id="UP000016543">
    <property type="component" value="Unassembled WGS sequence"/>
</dbReference>
<proteinExistence type="predicted"/>
<dbReference type="Pfam" id="PF02120">
    <property type="entry name" value="Flg_hook"/>
    <property type="match status" value="1"/>
</dbReference>
<feature type="compositionally biased region" description="Polar residues" evidence="1">
    <location>
        <begin position="122"/>
        <end position="142"/>
    </location>
</feature>
<protein>
    <recommendedName>
        <fullName evidence="2">Flagellar hook-length control protein-like C-terminal domain-containing protein</fullName>
    </recommendedName>
</protein>
<accession>A0ABM9WLR4</accession>